<sequence>MPVNNCTVSTTPPGALHTSDRSDGIEIVMQAADNLQPDSVKFPSQQSLRSDENILHRKQNDIILPLLKAMEDQTKEARDEEEDAHLPVR</sequence>
<reference evidence="3" key="1">
    <citation type="journal article" date="2011" name="Science">
        <title>The plant cell wall-decomposing machinery underlies the functional diversity of forest fungi.</title>
        <authorList>
            <person name="Eastwood D.C."/>
            <person name="Floudas D."/>
            <person name="Binder M."/>
            <person name="Majcherczyk A."/>
            <person name="Schneider P."/>
            <person name="Aerts A."/>
            <person name="Asiegbu F.O."/>
            <person name="Baker S.E."/>
            <person name="Barry K."/>
            <person name="Bendiksby M."/>
            <person name="Blumentritt M."/>
            <person name="Coutinho P.M."/>
            <person name="Cullen D."/>
            <person name="de Vries R.P."/>
            <person name="Gathman A."/>
            <person name="Goodell B."/>
            <person name="Henrissat B."/>
            <person name="Ihrmark K."/>
            <person name="Kauserud H."/>
            <person name="Kohler A."/>
            <person name="LaButti K."/>
            <person name="Lapidus A."/>
            <person name="Lavin J.L."/>
            <person name="Lee Y.-H."/>
            <person name="Lindquist E."/>
            <person name="Lilly W."/>
            <person name="Lucas S."/>
            <person name="Morin E."/>
            <person name="Murat C."/>
            <person name="Oguiza J.A."/>
            <person name="Park J."/>
            <person name="Pisabarro A.G."/>
            <person name="Riley R."/>
            <person name="Rosling A."/>
            <person name="Salamov A."/>
            <person name="Schmidt O."/>
            <person name="Schmutz J."/>
            <person name="Skrede I."/>
            <person name="Stenlid J."/>
            <person name="Wiebenga A."/>
            <person name="Xie X."/>
            <person name="Kuees U."/>
            <person name="Hibbett D.S."/>
            <person name="Hoffmeister D."/>
            <person name="Hoegberg N."/>
            <person name="Martin F."/>
            <person name="Grigoriev I.V."/>
            <person name="Watkinson S.C."/>
        </authorList>
    </citation>
    <scope>NUCLEOTIDE SEQUENCE [LARGE SCALE GENOMIC DNA]</scope>
    <source>
        <strain evidence="3">strain S7.3</strain>
    </source>
</reference>
<dbReference type="HOGENOM" id="CLU_2456145_0_0_1"/>
<dbReference type="EMBL" id="GL945491">
    <property type="protein sequence ID" value="EGN93649.1"/>
    <property type="molecule type" value="Genomic_DNA"/>
</dbReference>
<keyword evidence="3" id="KW-1185">Reference proteome</keyword>
<accession>F8QDH8</accession>
<evidence type="ECO:0000256" key="1">
    <source>
        <dbReference type="SAM" id="MobiDB-lite"/>
    </source>
</evidence>
<evidence type="ECO:0000313" key="2">
    <source>
        <dbReference type="EMBL" id="EGN93649.1"/>
    </source>
</evidence>
<evidence type="ECO:0000313" key="3">
    <source>
        <dbReference type="Proteomes" id="UP000008063"/>
    </source>
</evidence>
<dbReference type="Proteomes" id="UP000008063">
    <property type="component" value="Unassembled WGS sequence"/>
</dbReference>
<name>F8QDH8_SERL3</name>
<dbReference type="InParanoid" id="F8QDH8"/>
<organism evidence="3">
    <name type="scientific">Serpula lacrymans var. lacrymans (strain S7.3)</name>
    <name type="common">Dry rot fungus</name>
    <dbReference type="NCBI Taxonomy" id="936435"/>
    <lineage>
        <taxon>Eukaryota</taxon>
        <taxon>Fungi</taxon>
        <taxon>Dikarya</taxon>
        <taxon>Basidiomycota</taxon>
        <taxon>Agaricomycotina</taxon>
        <taxon>Agaricomycetes</taxon>
        <taxon>Agaricomycetidae</taxon>
        <taxon>Boletales</taxon>
        <taxon>Coniophorineae</taxon>
        <taxon>Serpulaceae</taxon>
        <taxon>Serpula</taxon>
    </lineage>
</organism>
<feature type="compositionally biased region" description="Polar residues" evidence="1">
    <location>
        <begin position="1"/>
        <end position="12"/>
    </location>
</feature>
<dbReference type="AlphaFoldDB" id="F8QDH8"/>
<proteinExistence type="predicted"/>
<feature type="region of interest" description="Disordered" evidence="1">
    <location>
        <begin position="1"/>
        <end position="20"/>
    </location>
</feature>
<protein>
    <submittedName>
        <fullName evidence="2">Uncharacterized protein</fullName>
    </submittedName>
</protein>
<gene>
    <name evidence="2" type="ORF">SERLA73DRAFT_171968</name>
</gene>